<reference evidence="6 7" key="1">
    <citation type="submission" date="2013-09" db="EMBL/GenBank/DDBJ databases">
        <authorList>
            <person name="Durkin A.S."/>
            <person name="Haft D.R."/>
            <person name="McCorrison J."/>
            <person name="Torralba M."/>
            <person name="Gillis M."/>
            <person name="Haft D.H."/>
            <person name="Methe B."/>
            <person name="Sutton G."/>
            <person name="Nelson K.E."/>
        </authorList>
    </citation>
    <scope>NUCLEOTIDE SEQUENCE [LARGE SCALE GENOMIC DNA]</scope>
    <source>
        <strain evidence="6 7">BV3C16-1</strain>
    </source>
</reference>
<dbReference type="Proteomes" id="UP000017090">
    <property type="component" value="Unassembled WGS sequence"/>
</dbReference>
<dbReference type="OrthoDB" id="9801938at2"/>
<evidence type="ECO:0000256" key="3">
    <source>
        <dbReference type="ARBA" id="ARBA00022840"/>
    </source>
</evidence>
<dbReference type="InterPro" id="IPR024185">
    <property type="entry name" value="FTHF_cligase-like_sf"/>
</dbReference>
<dbReference type="GO" id="GO:0009396">
    <property type="term" value="P:folic acid-containing compound biosynthetic process"/>
    <property type="evidence" value="ECO:0007669"/>
    <property type="project" value="TreeGrafter"/>
</dbReference>
<organism evidence="6 7">
    <name type="scientific">Megasphaera vaginalis</name>
    <name type="common">ex Srinivasan et al. 2021</name>
    <dbReference type="NCBI Taxonomy" id="1111454"/>
    <lineage>
        <taxon>Bacteria</taxon>
        <taxon>Bacillati</taxon>
        <taxon>Bacillota</taxon>
        <taxon>Negativicutes</taxon>
        <taxon>Veillonellales</taxon>
        <taxon>Veillonellaceae</taxon>
        <taxon>Megasphaera</taxon>
    </lineage>
</organism>
<feature type="binding site" evidence="4">
    <location>
        <begin position="4"/>
        <end position="8"/>
    </location>
    <ligand>
        <name>ATP</name>
        <dbReference type="ChEBI" id="CHEBI:30616"/>
    </ligand>
</feature>
<feature type="binding site" evidence="4">
    <location>
        <begin position="132"/>
        <end position="140"/>
    </location>
    <ligand>
        <name>ATP</name>
        <dbReference type="ChEBI" id="CHEBI:30616"/>
    </ligand>
</feature>
<dbReference type="eggNOG" id="COG0212">
    <property type="taxonomic scope" value="Bacteria"/>
</dbReference>
<feature type="binding site" evidence="4">
    <location>
        <position position="50"/>
    </location>
    <ligand>
        <name>substrate</name>
    </ligand>
</feature>
<evidence type="ECO:0000313" key="7">
    <source>
        <dbReference type="Proteomes" id="UP000017090"/>
    </source>
</evidence>
<accession>U7UEK0</accession>
<keyword evidence="5" id="KW-0460">Magnesium</keyword>
<dbReference type="GO" id="GO:0035999">
    <property type="term" value="P:tetrahydrofolate interconversion"/>
    <property type="evidence" value="ECO:0007669"/>
    <property type="project" value="TreeGrafter"/>
</dbReference>
<dbReference type="InterPro" id="IPR037171">
    <property type="entry name" value="NagB/RpiA_transferase-like"/>
</dbReference>
<dbReference type="PATRIC" id="fig|1111454.3.peg.1864"/>
<evidence type="ECO:0000256" key="2">
    <source>
        <dbReference type="ARBA" id="ARBA00022741"/>
    </source>
</evidence>
<name>U7UEK0_9FIRM</name>
<keyword evidence="2 4" id="KW-0547">Nucleotide-binding</keyword>
<sequence>MKNKVLLRQRMRELLQQLPAAVQSAGRDAVCRYVSALPQYRRAERIMAFLHMPGEVSLDALIAAAVVAGKEVYVPRCLGPGLMEAARLPSLAAAVSGAYGIRTAPPDSPAVAATSLDLILVSGLAFDAAGHRLGRGAGFYDRYLQPLRRDVSIAVAWQAQIVAAVPTEAHDVPMSLIVTEEGCHHI</sequence>
<comment type="similarity">
    <text evidence="1 5">Belongs to the 5-formyltetrahydrofolate cyclo-ligase family.</text>
</comment>
<comment type="catalytic activity">
    <reaction evidence="5">
        <text>(6S)-5-formyl-5,6,7,8-tetrahydrofolate + ATP = (6R)-5,10-methenyltetrahydrofolate + ADP + phosphate</text>
        <dbReference type="Rhea" id="RHEA:10488"/>
        <dbReference type="ChEBI" id="CHEBI:30616"/>
        <dbReference type="ChEBI" id="CHEBI:43474"/>
        <dbReference type="ChEBI" id="CHEBI:57455"/>
        <dbReference type="ChEBI" id="CHEBI:57457"/>
        <dbReference type="ChEBI" id="CHEBI:456216"/>
        <dbReference type="EC" id="6.3.3.2"/>
    </reaction>
</comment>
<comment type="caution">
    <text evidence="6">The sequence shown here is derived from an EMBL/GenBank/DDBJ whole genome shotgun (WGS) entry which is preliminary data.</text>
</comment>
<proteinExistence type="inferred from homology"/>
<dbReference type="AlphaFoldDB" id="U7UEK0"/>
<dbReference type="GO" id="GO:0046872">
    <property type="term" value="F:metal ion binding"/>
    <property type="evidence" value="ECO:0007669"/>
    <property type="project" value="UniProtKB-KW"/>
</dbReference>
<comment type="cofactor">
    <cofactor evidence="5">
        <name>Mg(2+)</name>
        <dbReference type="ChEBI" id="CHEBI:18420"/>
    </cofactor>
</comment>
<dbReference type="PIRSF" id="PIRSF006806">
    <property type="entry name" value="FTHF_cligase"/>
    <property type="match status" value="1"/>
</dbReference>
<evidence type="ECO:0000256" key="1">
    <source>
        <dbReference type="ARBA" id="ARBA00010638"/>
    </source>
</evidence>
<dbReference type="PANTHER" id="PTHR23407">
    <property type="entry name" value="ATPASE INHIBITOR/5-FORMYLTETRAHYDROFOLATE CYCLO-LIGASE"/>
    <property type="match status" value="1"/>
</dbReference>
<dbReference type="GO" id="GO:0005524">
    <property type="term" value="F:ATP binding"/>
    <property type="evidence" value="ECO:0007669"/>
    <property type="project" value="UniProtKB-KW"/>
</dbReference>
<keyword evidence="5" id="KW-0479">Metal-binding</keyword>
<dbReference type="InterPro" id="IPR002698">
    <property type="entry name" value="FTHF_cligase"/>
</dbReference>
<protein>
    <recommendedName>
        <fullName evidence="5">5-formyltetrahydrofolate cyclo-ligase</fullName>
        <ecNumber evidence="5">6.3.3.2</ecNumber>
    </recommendedName>
</protein>
<keyword evidence="6" id="KW-0436">Ligase</keyword>
<feature type="binding site" evidence="4">
    <location>
        <position position="55"/>
    </location>
    <ligand>
        <name>substrate</name>
    </ligand>
</feature>
<dbReference type="RefSeq" id="WP_023054366.1">
    <property type="nucleotide sequence ID" value="NZ_AWXA01000051.1"/>
</dbReference>
<keyword evidence="7" id="KW-1185">Reference proteome</keyword>
<dbReference type="PANTHER" id="PTHR23407:SF1">
    <property type="entry name" value="5-FORMYLTETRAHYDROFOLATE CYCLO-LIGASE"/>
    <property type="match status" value="1"/>
</dbReference>
<dbReference type="Gene3D" id="3.40.50.10420">
    <property type="entry name" value="NagB/RpiA/CoA transferase-like"/>
    <property type="match status" value="1"/>
</dbReference>
<evidence type="ECO:0000256" key="4">
    <source>
        <dbReference type="PIRSR" id="PIRSR006806-1"/>
    </source>
</evidence>
<gene>
    <name evidence="6" type="ORF">HMPREF1250_1182</name>
</gene>
<dbReference type="GO" id="GO:0030272">
    <property type="term" value="F:5-formyltetrahydrofolate cyclo-ligase activity"/>
    <property type="evidence" value="ECO:0007669"/>
    <property type="project" value="UniProtKB-EC"/>
</dbReference>
<dbReference type="SUPFAM" id="SSF100950">
    <property type="entry name" value="NagB/RpiA/CoA transferase-like"/>
    <property type="match status" value="1"/>
</dbReference>
<dbReference type="Pfam" id="PF01812">
    <property type="entry name" value="5-FTHF_cyc-lig"/>
    <property type="match status" value="1"/>
</dbReference>
<evidence type="ECO:0000313" key="6">
    <source>
        <dbReference type="EMBL" id="ERT57862.1"/>
    </source>
</evidence>
<evidence type="ECO:0000256" key="5">
    <source>
        <dbReference type="RuleBase" id="RU361279"/>
    </source>
</evidence>
<dbReference type="STRING" id="1111454.HMPREF1250_1182"/>
<dbReference type="EMBL" id="AWXA01000051">
    <property type="protein sequence ID" value="ERT57862.1"/>
    <property type="molecule type" value="Genomic_DNA"/>
</dbReference>
<dbReference type="NCBIfam" id="TIGR02727">
    <property type="entry name" value="MTHFS_bact"/>
    <property type="match status" value="1"/>
</dbReference>
<dbReference type="EC" id="6.3.3.2" evidence="5"/>
<keyword evidence="3 4" id="KW-0067">ATP-binding</keyword>